<feature type="compositionally biased region" description="Pro residues" evidence="1">
    <location>
        <begin position="78"/>
        <end position="87"/>
    </location>
</feature>
<proteinExistence type="predicted"/>
<evidence type="ECO:0008006" key="4">
    <source>
        <dbReference type="Google" id="ProtNLM"/>
    </source>
</evidence>
<protein>
    <recommendedName>
        <fullName evidence="4">Extensin</fullName>
    </recommendedName>
</protein>
<dbReference type="RefSeq" id="WP_184969040.1">
    <property type="nucleotide sequence ID" value="NZ_BAAAWF010000102.1"/>
</dbReference>
<evidence type="ECO:0000313" key="2">
    <source>
        <dbReference type="EMBL" id="MBB5929488.1"/>
    </source>
</evidence>
<feature type="region of interest" description="Disordered" evidence="1">
    <location>
        <begin position="1"/>
        <end position="226"/>
    </location>
</feature>
<comment type="caution">
    <text evidence="2">The sequence shown here is derived from an EMBL/GenBank/DDBJ whole genome shotgun (WGS) entry which is preliminary data.</text>
</comment>
<reference evidence="2 3" key="1">
    <citation type="submission" date="2020-08" db="EMBL/GenBank/DDBJ databases">
        <title>Genomic Encyclopedia of Type Strains, Phase III (KMG-III): the genomes of soil and plant-associated and newly described type strains.</title>
        <authorList>
            <person name="Whitman W."/>
        </authorList>
    </citation>
    <scope>NUCLEOTIDE SEQUENCE [LARGE SCALE GENOMIC DNA]</scope>
    <source>
        <strain evidence="2 3">CECT 3313</strain>
    </source>
</reference>
<feature type="compositionally biased region" description="Low complexity" evidence="1">
    <location>
        <begin position="52"/>
        <end position="77"/>
    </location>
</feature>
<evidence type="ECO:0000256" key="1">
    <source>
        <dbReference type="SAM" id="MobiDB-lite"/>
    </source>
</evidence>
<feature type="compositionally biased region" description="Pro residues" evidence="1">
    <location>
        <begin position="201"/>
        <end position="211"/>
    </location>
</feature>
<dbReference type="AlphaFoldDB" id="A0A7W9PY07"/>
<feature type="compositionally biased region" description="Low complexity" evidence="1">
    <location>
        <begin position="136"/>
        <end position="155"/>
    </location>
</feature>
<dbReference type="Proteomes" id="UP000585836">
    <property type="component" value="Unassembled WGS sequence"/>
</dbReference>
<name>A0A7W9PY07_9ACTN</name>
<organism evidence="2 3">
    <name type="scientific">Streptomyces echinatus</name>
    <dbReference type="NCBI Taxonomy" id="67293"/>
    <lineage>
        <taxon>Bacteria</taxon>
        <taxon>Bacillati</taxon>
        <taxon>Actinomycetota</taxon>
        <taxon>Actinomycetes</taxon>
        <taxon>Kitasatosporales</taxon>
        <taxon>Streptomycetaceae</taxon>
        <taxon>Streptomyces</taxon>
    </lineage>
</organism>
<sequence>MSPFAAAPRGAPGTGQVAPVAAARPGRTTAAQPLAPVPGQVGPPPVQRTTRDATPAPAPTTDGPAAAPDGPAGTPVPGSAPLPPPPTAGAGITAGTGAGAAPPPRPPASGASAQALPVQRFWRKQASPSGRRGTPAAGHSAVGALASAAAATVATDLSRGSGPAGGHRAEAPPPYTAGPGTPPPPYGAPPGGPASHGTAPHGPPPGPPPPYADGGSPPAYTGVSAGAFDPRELTDFQLDELVHRIIGRVTRLIRTELRMDRERVGRLRDPRH</sequence>
<feature type="compositionally biased region" description="Pro residues" evidence="1">
    <location>
        <begin position="171"/>
        <end position="192"/>
    </location>
</feature>
<keyword evidence="3" id="KW-1185">Reference proteome</keyword>
<evidence type="ECO:0000313" key="3">
    <source>
        <dbReference type="Proteomes" id="UP000585836"/>
    </source>
</evidence>
<gene>
    <name evidence="2" type="ORF">FHS34_004975</name>
</gene>
<accession>A0A7W9PY07</accession>
<dbReference type="EMBL" id="JACHJK010000009">
    <property type="protein sequence ID" value="MBB5929488.1"/>
    <property type="molecule type" value="Genomic_DNA"/>
</dbReference>